<dbReference type="InParanoid" id="L5KK59"/>
<dbReference type="eggNOG" id="ENOG502S7WW">
    <property type="taxonomic scope" value="Eukaryota"/>
</dbReference>
<dbReference type="FunCoup" id="L5KK59">
    <property type="interactions" value="32"/>
</dbReference>
<gene>
    <name evidence="2" type="ORF">PAL_GLEAN10009115</name>
</gene>
<feature type="region of interest" description="Disordered" evidence="1">
    <location>
        <begin position="73"/>
        <end position="101"/>
    </location>
</feature>
<keyword evidence="3" id="KW-1185">Reference proteome</keyword>
<evidence type="ECO:0000256" key="1">
    <source>
        <dbReference type="SAM" id="MobiDB-lite"/>
    </source>
</evidence>
<sequence>MEALRIEPTDSSLPTSHCHLPLPGTSRCQHQNSTSFCAHSFQETSEHTAKPAVCRMPGAGLEWSCPTIFHRKKKTGNQPRWTSKQQPQQQKGTKGNDTTGHAREGVLEHSASQERSQGLRSEESNLHYADIQVCSPTQPRSVGEVKHLQLQNATEYATLCFSQATPCYDSKNGTLV</sequence>
<dbReference type="InterPro" id="IPR028106">
    <property type="entry name" value="DUF4578"/>
</dbReference>
<dbReference type="EMBL" id="KB030667">
    <property type="protein sequence ID" value="ELK11925.1"/>
    <property type="molecule type" value="Genomic_DNA"/>
</dbReference>
<dbReference type="AlphaFoldDB" id="L5KK59"/>
<dbReference type="Proteomes" id="UP000010552">
    <property type="component" value="Unassembled WGS sequence"/>
</dbReference>
<evidence type="ECO:0000313" key="3">
    <source>
        <dbReference type="Proteomes" id="UP000010552"/>
    </source>
</evidence>
<reference evidence="3" key="1">
    <citation type="journal article" date="2013" name="Science">
        <title>Comparative analysis of bat genomes provides insight into the evolution of flight and immunity.</title>
        <authorList>
            <person name="Zhang G."/>
            <person name="Cowled C."/>
            <person name="Shi Z."/>
            <person name="Huang Z."/>
            <person name="Bishop-Lilly K.A."/>
            <person name="Fang X."/>
            <person name="Wynne J.W."/>
            <person name="Xiong Z."/>
            <person name="Baker M.L."/>
            <person name="Zhao W."/>
            <person name="Tachedjian M."/>
            <person name="Zhu Y."/>
            <person name="Zhou P."/>
            <person name="Jiang X."/>
            <person name="Ng J."/>
            <person name="Yang L."/>
            <person name="Wu L."/>
            <person name="Xiao J."/>
            <person name="Feng Y."/>
            <person name="Chen Y."/>
            <person name="Sun X."/>
            <person name="Zhang Y."/>
            <person name="Marsh G.A."/>
            <person name="Crameri G."/>
            <person name="Broder C.C."/>
            <person name="Frey K.G."/>
            <person name="Wang L.F."/>
            <person name="Wang J."/>
        </authorList>
    </citation>
    <scope>NUCLEOTIDE SEQUENCE [LARGE SCALE GENOMIC DNA]</scope>
</reference>
<name>L5KK59_PTEAL</name>
<organism evidence="2 3">
    <name type="scientific">Pteropus alecto</name>
    <name type="common">Black flying fox</name>
    <dbReference type="NCBI Taxonomy" id="9402"/>
    <lineage>
        <taxon>Eukaryota</taxon>
        <taxon>Metazoa</taxon>
        <taxon>Chordata</taxon>
        <taxon>Craniata</taxon>
        <taxon>Vertebrata</taxon>
        <taxon>Euteleostomi</taxon>
        <taxon>Mammalia</taxon>
        <taxon>Eutheria</taxon>
        <taxon>Laurasiatheria</taxon>
        <taxon>Chiroptera</taxon>
        <taxon>Yinpterochiroptera</taxon>
        <taxon>Pteropodoidea</taxon>
        <taxon>Pteropodidae</taxon>
        <taxon>Pteropodinae</taxon>
        <taxon>Pteropus</taxon>
    </lineage>
</organism>
<dbReference type="PANTHER" id="PTHR37342:SF1">
    <property type="entry name" value="CHROMOSOME 11 OPEN READING FRAME 52"/>
    <property type="match status" value="1"/>
</dbReference>
<evidence type="ECO:0000313" key="2">
    <source>
        <dbReference type="EMBL" id="ELK11925.1"/>
    </source>
</evidence>
<accession>L5KK59</accession>
<dbReference type="GO" id="GO:0070062">
    <property type="term" value="C:extracellular exosome"/>
    <property type="evidence" value="ECO:0007669"/>
    <property type="project" value="TreeGrafter"/>
</dbReference>
<dbReference type="Pfam" id="PF15147">
    <property type="entry name" value="DUF4578"/>
    <property type="match status" value="1"/>
</dbReference>
<proteinExistence type="predicted"/>
<protein>
    <submittedName>
        <fullName evidence="2">Uncharacterized protein</fullName>
    </submittedName>
</protein>
<dbReference type="PANTHER" id="PTHR37342">
    <property type="entry name" value="HYPOTHETICAL PROTEIN LOC689959"/>
    <property type="match status" value="1"/>
</dbReference>